<evidence type="ECO:0000256" key="15">
    <source>
        <dbReference type="ARBA" id="ARBA00048779"/>
    </source>
</evidence>
<dbReference type="InterPro" id="IPR041349">
    <property type="entry name" value="PRODH"/>
</dbReference>
<evidence type="ECO:0000259" key="21">
    <source>
        <dbReference type="Pfam" id="PF01619"/>
    </source>
</evidence>
<evidence type="ECO:0000256" key="18">
    <source>
        <dbReference type="PIRNR" id="PIRNR000197"/>
    </source>
</evidence>
<protein>
    <recommendedName>
        <fullName evidence="18">Bifunctional protein PutA</fullName>
    </recommendedName>
    <domain>
        <recommendedName>
            <fullName evidence="18">Proline dehydrogenase</fullName>
            <ecNumber evidence="18">1.5.5.2</ecNumber>
        </recommendedName>
        <alternativeName>
            <fullName evidence="18">Proline oxidase</fullName>
        </alternativeName>
    </domain>
    <domain>
        <recommendedName>
            <fullName evidence="18">Delta-1-pyrroline-5-carboxylate dehydrogenase</fullName>
            <shortName evidence="18">P5C dehydrogenase</shortName>
            <ecNumber evidence="18">1.2.1.88</ecNumber>
        </recommendedName>
        <alternativeName>
            <fullName evidence="18">L-glutamate gamma-semialdehyde dehydrogenase</fullName>
        </alternativeName>
    </domain>
</protein>
<dbReference type="PROSITE" id="PS00070">
    <property type="entry name" value="ALDEHYDE_DEHYDR_CYS"/>
    <property type="match status" value="1"/>
</dbReference>
<reference evidence="24 25" key="1">
    <citation type="submission" date="2018-06" db="EMBL/GenBank/DDBJ databases">
        <authorList>
            <consortium name="Pathogen Informatics"/>
            <person name="Doyle S."/>
        </authorList>
    </citation>
    <scope>NUCLEOTIDE SEQUENCE [LARGE SCALE GENOMIC DNA]</scope>
    <source>
        <strain evidence="24 25">NCTC11296</strain>
    </source>
</reference>
<dbReference type="Pfam" id="PF00171">
    <property type="entry name" value="Aldedh"/>
    <property type="match status" value="1"/>
</dbReference>
<feature type="active site" evidence="19">
    <location>
        <position position="781"/>
    </location>
</feature>
<dbReference type="InterPro" id="IPR002872">
    <property type="entry name" value="Proline_DH_dom"/>
</dbReference>
<dbReference type="GO" id="GO:0004657">
    <property type="term" value="F:proline dehydrogenase activity"/>
    <property type="evidence" value="ECO:0007669"/>
    <property type="project" value="UniProtKB-UniRule"/>
</dbReference>
<dbReference type="GO" id="GO:0010133">
    <property type="term" value="P:L-proline catabolic process to L-glutamate"/>
    <property type="evidence" value="ECO:0007669"/>
    <property type="project" value="UniProtKB-UniRule"/>
</dbReference>
<name>A0A377I902_AVIPA</name>
<feature type="active site" evidence="19">
    <location>
        <position position="815"/>
    </location>
</feature>
<dbReference type="InterPro" id="IPR015590">
    <property type="entry name" value="Aldehyde_DH_dom"/>
</dbReference>
<dbReference type="NCBIfam" id="NF008869">
    <property type="entry name" value="PRK11904.1"/>
    <property type="match status" value="1"/>
</dbReference>
<comment type="catalytic activity">
    <reaction evidence="14 18">
        <text>L-glutamate 5-semialdehyde + NAD(+) + H2O = L-glutamate + NADH + 2 H(+)</text>
        <dbReference type="Rhea" id="RHEA:30235"/>
        <dbReference type="ChEBI" id="CHEBI:15377"/>
        <dbReference type="ChEBI" id="CHEBI:15378"/>
        <dbReference type="ChEBI" id="CHEBI:29985"/>
        <dbReference type="ChEBI" id="CHEBI:57540"/>
        <dbReference type="ChEBI" id="CHEBI:57945"/>
        <dbReference type="ChEBI" id="CHEBI:58066"/>
        <dbReference type="EC" id="1.2.1.88"/>
    </reaction>
</comment>
<keyword evidence="11 18" id="KW-0238">DNA-binding</keyword>
<dbReference type="NCBIfam" id="TIGR01238">
    <property type="entry name" value="D1pyr5carbox3"/>
    <property type="match status" value="1"/>
</dbReference>
<feature type="domain" description="Proline dehydrogenase PutA" evidence="22">
    <location>
        <begin position="69"/>
        <end position="180"/>
    </location>
</feature>
<dbReference type="FunFam" id="3.20.20.220:FF:000004">
    <property type="entry name" value="Bifunctional protein PutA"/>
    <property type="match status" value="1"/>
</dbReference>
<comment type="pathway">
    <text evidence="3 18">Amino-acid degradation; L-proline degradation into L-glutamate; L-glutamate from L-proline: step 2/2.</text>
</comment>
<dbReference type="FunFam" id="3.40.309.10:FF:000005">
    <property type="entry name" value="1-pyrroline-5-carboxylate dehydrogenase 1"/>
    <property type="match status" value="1"/>
</dbReference>
<feature type="domain" description="Proline dehydrogenase" evidence="21">
    <location>
        <begin position="189"/>
        <end position="483"/>
    </location>
</feature>
<dbReference type="Pfam" id="PF18327">
    <property type="entry name" value="PRODH"/>
    <property type="match status" value="1"/>
</dbReference>
<dbReference type="Pfam" id="PF14850">
    <property type="entry name" value="Pro_dh-DNA_bdg"/>
    <property type="match status" value="1"/>
</dbReference>
<comment type="catalytic activity">
    <reaction evidence="15 18">
        <text>L-proline + a quinone = (S)-1-pyrroline-5-carboxylate + a quinol + H(+)</text>
        <dbReference type="Rhea" id="RHEA:23784"/>
        <dbReference type="ChEBI" id="CHEBI:15378"/>
        <dbReference type="ChEBI" id="CHEBI:17388"/>
        <dbReference type="ChEBI" id="CHEBI:24646"/>
        <dbReference type="ChEBI" id="CHEBI:60039"/>
        <dbReference type="ChEBI" id="CHEBI:132124"/>
        <dbReference type="EC" id="1.5.5.2"/>
    </reaction>
</comment>
<feature type="domain" description="Proline utilization A proline dehydrogenase N-terminal" evidence="23">
    <location>
        <begin position="14"/>
        <end position="60"/>
    </location>
</feature>
<evidence type="ECO:0000259" key="20">
    <source>
        <dbReference type="Pfam" id="PF00171"/>
    </source>
</evidence>
<accession>A0A377I902</accession>
<comment type="pathway">
    <text evidence="2 18">Amino-acid degradation; L-proline degradation into L-glutamate; L-glutamate from L-proline: step 1/2.</text>
</comment>
<organism evidence="24 25">
    <name type="scientific">Avibacterium paragallinarum</name>
    <name type="common">Haemophilus gallinarum</name>
    <dbReference type="NCBI Taxonomy" id="728"/>
    <lineage>
        <taxon>Bacteria</taxon>
        <taxon>Pseudomonadati</taxon>
        <taxon>Pseudomonadota</taxon>
        <taxon>Gammaproteobacteria</taxon>
        <taxon>Pasteurellales</taxon>
        <taxon>Pasteurellaceae</taxon>
        <taxon>Avibacterium</taxon>
    </lineage>
</organism>
<dbReference type="Pfam" id="PF01619">
    <property type="entry name" value="Pro_dh"/>
    <property type="match status" value="1"/>
</dbReference>
<dbReference type="PANTHER" id="PTHR42862">
    <property type="entry name" value="DELTA-1-PYRROLINE-5-CARBOXYLATE DEHYDROGENASE 1, ISOFORM A-RELATED"/>
    <property type="match status" value="1"/>
</dbReference>
<dbReference type="EC" id="1.2.1.88" evidence="18"/>
<dbReference type="EMBL" id="UGHK01000002">
    <property type="protein sequence ID" value="STO71510.1"/>
    <property type="molecule type" value="Genomic_DNA"/>
</dbReference>
<keyword evidence="4 18" id="KW-0678">Repressor</keyword>
<dbReference type="InterPro" id="IPR016160">
    <property type="entry name" value="Ald_DH_CS_CYS"/>
</dbReference>
<keyword evidence="10 18" id="KW-0642">Proline metabolism</keyword>
<dbReference type="UniPathway" id="UPA00261">
    <property type="reaction ID" value="UER00373"/>
</dbReference>
<evidence type="ECO:0000256" key="17">
    <source>
        <dbReference type="ARBA" id="ARBA00060911"/>
    </source>
</evidence>
<keyword evidence="8 18" id="KW-0805">Transcription regulation</keyword>
<evidence type="ECO:0000256" key="7">
    <source>
        <dbReference type="ARBA" id="ARBA00023002"/>
    </source>
</evidence>
<feature type="domain" description="Aldehyde dehydrogenase" evidence="20">
    <location>
        <begin position="598"/>
        <end position="1002"/>
    </location>
</feature>
<dbReference type="EC" id="1.5.5.2" evidence="18"/>
<evidence type="ECO:0000259" key="22">
    <source>
        <dbReference type="Pfam" id="PF14850"/>
    </source>
</evidence>
<dbReference type="InterPro" id="IPR016163">
    <property type="entry name" value="Ald_DH_C"/>
</dbReference>
<comment type="similarity">
    <text evidence="17 18">In the C-terminal section; belongs to the aldehyde dehydrogenase family.</text>
</comment>
<dbReference type="Gene3D" id="3.40.309.10">
    <property type="entry name" value="Aldehyde Dehydrogenase, Chain A, domain 2"/>
    <property type="match status" value="1"/>
</dbReference>
<dbReference type="GO" id="GO:0003677">
    <property type="term" value="F:DNA binding"/>
    <property type="evidence" value="ECO:0007669"/>
    <property type="project" value="UniProtKB-KW"/>
</dbReference>
<dbReference type="PANTHER" id="PTHR42862:SF1">
    <property type="entry name" value="DELTA-1-PYRROLINE-5-CARBOXYLATE DEHYDROGENASE 2, ISOFORM A-RELATED"/>
    <property type="match status" value="1"/>
</dbReference>
<keyword evidence="7 18" id="KW-0560">Oxidoreductase</keyword>
<dbReference type="AlphaFoldDB" id="A0A377I902"/>
<dbReference type="GO" id="GO:0003700">
    <property type="term" value="F:DNA-binding transcription factor activity"/>
    <property type="evidence" value="ECO:0007669"/>
    <property type="project" value="InterPro"/>
</dbReference>
<keyword evidence="13" id="KW-0511">Multifunctional enzyme</keyword>
<dbReference type="RefSeq" id="WP_017806196.1">
    <property type="nucleotide sequence ID" value="NZ_PQVK01000139.1"/>
</dbReference>
<dbReference type="InterPro" id="IPR025703">
    <property type="entry name" value="Bifunct_PutA"/>
</dbReference>
<sequence>MYYQYSPLPTIEPELRKIISKHYTCPEQPAITNLLHTLNFTPQQETEIEQVTRQLITKIRSKKQKRYGVDALMHEFSLGCDEGIALMCLAEALLRIPDAQTRYALINDKLQLGNWQAHLKKSGSLFTNLASLGLMLGNKISVNLDEENLASALSRSFSRLSAPVMKTAIEKAMGILGEQFVTGETMEKALKNIQSREKMGYCFSFDMLGEAAMTMEDADRYLQDYVDAIHAVGKQLTGRSLYEANGISVKLSAIHPRYSRSQQDRLMSEIYPRLKQLFVLAKQYNIGLNIDAEEMARLEISLDLLERLLQDPDLAGFDGIGFVVQAYSKRCPYVLDYIIALNRRFQRKMMVRLVKGAYWDSEIKWAQTEGVADFPVYTRKVHTDISYLSCAKKLFAAQDVIYPQFATHNVQTLATIMQLGKGKTFEFQCLHGMGETLYDHIVGADQFNHRVRVYAPVGTYQTLLAYLVRRLLENGANSSFVHQLVDNQISVEALVEAPWKKFARFKGEPNKAIKLPTEIFPHRRNSAGFNLSNEVDLATLQHQLNQAEYGEVHSLCGVEVAAALSEQGRKPAEISQPLPPVQFISPTEAETVFKVTQTRDWQEKSVEERAAILESAAVLYEENTGLLLKLAIEEAGKTLQNAIGELREAVDFLRYYAEQIRLLASKNALAPPLGKVLCISPWNFPLAIFTGQIAAALAAGNNVIAKPAEQTSRIAYYAVKLLHQAGVPQSALQLTLGAGEVGAALVAQPFNAVMFTGSTEVAHLIHQQLIQREDQPVFIAETGGLNTMVVDSSALLEQVIADVLSSAFDSAGQRCSALRILLVQEDIADRLYQMLTEAMKELVIGNPELINTDIGPVIDEEAKANLQAYQEKVRSFSRRYFELNVAKIGHFVAPSIYEVDSLEQINREVFGPILHFVRYKKAELGDYLQAINAKGYALTGGCHSRISKNVEFVEQHLECGNFYINRNIVGAVVGVQPFGGHGLSGTGPKAGGELYVQRLTKTSQYYASLLAKNTVLPSITGELNRISYKTTTILLLGQHQARLIAAYQRLQQAGFKVVVEEDNPLLNNELPDLQCLQAGQHLQKAVFVSPLSLATRQRFAENNPAIFCLYDWTNSQDLTLLYNEFSRSENISAAGGNASLMAIEEQ</sequence>
<proteinExistence type="inferred from homology"/>
<keyword evidence="5 18" id="KW-0285">Flavoprotein</keyword>
<evidence type="ECO:0000256" key="4">
    <source>
        <dbReference type="ARBA" id="ARBA00022491"/>
    </source>
</evidence>
<comment type="function">
    <text evidence="18">Oxidizes proline to glutamate for use as a carbon and nitrogen source.</text>
</comment>
<evidence type="ECO:0000259" key="23">
    <source>
        <dbReference type="Pfam" id="PF18327"/>
    </source>
</evidence>
<dbReference type="Gene3D" id="1.20.5.460">
    <property type="entry name" value="Single helix bin"/>
    <property type="match status" value="1"/>
</dbReference>
<evidence type="ECO:0000313" key="24">
    <source>
        <dbReference type="EMBL" id="STO71510.1"/>
    </source>
</evidence>
<dbReference type="InterPro" id="IPR050485">
    <property type="entry name" value="Proline_metab_enzyme"/>
</dbReference>
<dbReference type="InterPro" id="IPR024082">
    <property type="entry name" value="PRODH_PutA_dom_II"/>
</dbReference>
<dbReference type="SUPFAM" id="SSF51730">
    <property type="entry name" value="FAD-linked oxidoreductase"/>
    <property type="match status" value="1"/>
</dbReference>
<dbReference type="InterPro" id="IPR029041">
    <property type="entry name" value="FAD-linked_oxidoreductase-like"/>
</dbReference>
<dbReference type="Gene3D" id="3.40.605.10">
    <property type="entry name" value="Aldehyde Dehydrogenase, Chain A, domain 1"/>
    <property type="match status" value="1"/>
</dbReference>
<evidence type="ECO:0000256" key="10">
    <source>
        <dbReference type="ARBA" id="ARBA00023062"/>
    </source>
</evidence>
<dbReference type="Proteomes" id="UP000254465">
    <property type="component" value="Unassembled WGS sequence"/>
</dbReference>
<evidence type="ECO:0000256" key="16">
    <source>
        <dbReference type="ARBA" id="ARBA00060889"/>
    </source>
</evidence>
<evidence type="ECO:0000313" key="25">
    <source>
        <dbReference type="Proteomes" id="UP000254465"/>
    </source>
</evidence>
<dbReference type="InterPro" id="IPR016162">
    <property type="entry name" value="Ald_DH_N"/>
</dbReference>
<evidence type="ECO:0000256" key="5">
    <source>
        <dbReference type="ARBA" id="ARBA00022630"/>
    </source>
</evidence>
<keyword evidence="12 18" id="KW-0804">Transcription</keyword>
<keyword evidence="6 18" id="KW-0274">FAD</keyword>
<comment type="similarity">
    <text evidence="16 18">In the N-terminal section; belongs to the proline dehydrogenase family.</text>
</comment>
<dbReference type="GO" id="GO:0009898">
    <property type="term" value="C:cytoplasmic side of plasma membrane"/>
    <property type="evidence" value="ECO:0007669"/>
    <property type="project" value="TreeGrafter"/>
</dbReference>
<evidence type="ECO:0000256" key="11">
    <source>
        <dbReference type="ARBA" id="ARBA00023125"/>
    </source>
</evidence>
<dbReference type="InterPro" id="IPR005933">
    <property type="entry name" value="PutA_C"/>
</dbReference>
<dbReference type="GO" id="GO:0003842">
    <property type="term" value="F:L-glutamate gamma-semialdehyde dehydrogenase activity"/>
    <property type="evidence" value="ECO:0007669"/>
    <property type="project" value="UniProtKB-UniRule"/>
</dbReference>
<dbReference type="InterPro" id="IPR016161">
    <property type="entry name" value="Ald_DH/histidinol_DH"/>
</dbReference>
<dbReference type="InterPro" id="IPR024089">
    <property type="entry name" value="PRODH_PutA_dom_I/II"/>
</dbReference>
<comment type="cofactor">
    <cofactor evidence="1 18">
        <name>FAD</name>
        <dbReference type="ChEBI" id="CHEBI:57692"/>
    </cofactor>
</comment>
<evidence type="ECO:0000256" key="12">
    <source>
        <dbReference type="ARBA" id="ARBA00023163"/>
    </source>
</evidence>
<keyword evidence="9 18" id="KW-0520">NAD</keyword>
<evidence type="ECO:0000256" key="6">
    <source>
        <dbReference type="ARBA" id="ARBA00022827"/>
    </source>
</evidence>
<dbReference type="Gene3D" id="3.20.20.220">
    <property type="match status" value="1"/>
</dbReference>
<evidence type="ECO:0000256" key="3">
    <source>
        <dbReference type="ARBA" id="ARBA00004786"/>
    </source>
</evidence>
<evidence type="ECO:0000256" key="13">
    <source>
        <dbReference type="ARBA" id="ARBA00023268"/>
    </source>
</evidence>
<gene>
    <name evidence="24" type="primary">putA</name>
    <name evidence="24" type="ORF">NCTC11296_01413</name>
</gene>
<evidence type="ECO:0000256" key="19">
    <source>
        <dbReference type="PIRSR" id="PIRSR000197-1"/>
    </source>
</evidence>
<dbReference type="SUPFAM" id="SSF53720">
    <property type="entry name" value="ALDH-like"/>
    <property type="match status" value="1"/>
</dbReference>
<evidence type="ECO:0000256" key="14">
    <source>
        <dbReference type="ARBA" id="ARBA00048142"/>
    </source>
</evidence>
<evidence type="ECO:0000256" key="8">
    <source>
        <dbReference type="ARBA" id="ARBA00023015"/>
    </source>
</evidence>
<dbReference type="PIRSF" id="PIRSF000197">
    <property type="entry name" value="Bifunct_PutA"/>
    <property type="match status" value="1"/>
</dbReference>
<evidence type="ECO:0000256" key="2">
    <source>
        <dbReference type="ARBA" id="ARBA00004739"/>
    </source>
</evidence>
<dbReference type="SUPFAM" id="SSF81935">
    <property type="entry name" value="N-terminal domain of bifunctional PutA protein"/>
    <property type="match status" value="1"/>
</dbReference>
<evidence type="ECO:0000256" key="9">
    <source>
        <dbReference type="ARBA" id="ARBA00023027"/>
    </source>
</evidence>
<evidence type="ECO:0000256" key="1">
    <source>
        <dbReference type="ARBA" id="ARBA00001974"/>
    </source>
</evidence>